<organism evidence="4 5">
    <name type="scientific">Saccharothrix violaceirubra</name>
    <dbReference type="NCBI Taxonomy" id="413306"/>
    <lineage>
        <taxon>Bacteria</taxon>
        <taxon>Bacillati</taxon>
        <taxon>Actinomycetota</taxon>
        <taxon>Actinomycetes</taxon>
        <taxon>Pseudonocardiales</taxon>
        <taxon>Pseudonocardiaceae</taxon>
        <taxon>Saccharothrix</taxon>
    </lineage>
</organism>
<dbReference type="NCBIfam" id="TIGR01552">
    <property type="entry name" value="phd_fam"/>
    <property type="match status" value="1"/>
</dbReference>
<comment type="similarity">
    <text evidence="1 2">Belongs to the phD/YefM antitoxin family.</text>
</comment>
<evidence type="ECO:0000256" key="3">
    <source>
        <dbReference type="SAM" id="MobiDB-lite"/>
    </source>
</evidence>
<evidence type="ECO:0000313" key="5">
    <source>
        <dbReference type="Proteomes" id="UP000542674"/>
    </source>
</evidence>
<evidence type="ECO:0000256" key="1">
    <source>
        <dbReference type="ARBA" id="ARBA00009981"/>
    </source>
</evidence>
<sequence>METELGLDLAKVKTYTMRELNQNTARVLEEVNDSCRPAAVTKHGRFIALITPLRDLEIEQLVLSRGALGDELDRRAGDSTSDDLSPVEVARRFSDRRPG</sequence>
<dbReference type="EMBL" id="JACHJS010000001">
    <property type="protein sequence ID" value="MBB4969170.1"/>
    <property type="molecule type" value="Genomic_DNA"/>
</dbReference>
<dbReference type="SUPFAM" id="SSF143120">
    <property type="entry name" value="YefM-like"/>
    <property type="match status" value="1"/>
</dbReference>
<dbReference type="InterPro" id="IPR036165">
    <property type="entry name" value="YefM-like_sf"/>
</dbReference>
<proteinExistence type="inferred from homology"/>
<feature type="region of interest" description="Disordered" evidence="3">
    <location>
        <begin position="72"/>
        <end position="99"/>
    </location>
</feature>
<comment type="function">
    <text evidence="2">Antitoxin component of a type II toxin-antitoxin (TA) system.</text>
</comment>
<accession>A0A7W7WZ67</accession>
<keyword evidence="5" id="KW-1185">Reference proteome</keyword>
<comment type="caution">
    <text evidence="4">The sequence shown here is derived from an EMBL/GenBank/DDBJ whole genome shotgun (WGS) entry which is preliminary data.</text>
</comment>
<protein>
    <recommendedName>
        <fullName evidence="2">Antitoxin</fullName>
    </recommendedName>
</protein>
<gene>
    <name evidence="4" type="ORF">F4559_006529</name>
</gene>
<dbReference type="AlphaFoldDB" id="A0A7W7WZ67"/>
<dbReference type="RefSeq" id="WP_184674868.1">
    <property type="nucleotide sequence ID" value="NZ_BAABAI010000021.1"/>
</dbReference>
<dbReference type="InterPro" id="IPR006442">
    <property type="entry name" value="Antitoxin_Phd/YefM"/>
</dbReference>
<name>A0A7W7WZ67_9PSEU</name>
<evidence type="ECO:0000256" key="2">
    <source>
        <dbReference type="RuleBase" id="RU362080"/>
    </source>
</evidence>
<reference evidence="4 5" key="1">
    <citation type="submission" date="2020-08" db="EMBL/GenBank/DDBJ databases">
        <title>Sequencing the genomes of 1000 actinobacteria strains.</title>
        <authorList>
            <person name="Klenk H.-P."/>
        </authorList>
    </citation>
    <scope>NUCLEOTIDE SEQUENCE [LARGE SCALE GENOMIC DNA]</scope>
    <source>
        <strain evidence="4 5">DSM 45084</strain>
    </source>
</reference>
<dbReference type="Proteomes" id="UP000542674">
    <property type="component" value="Unassembled WGS sequence"/>
</dbReference>
<dbReference type="Pfam" id="PF02604">
    <property type="entry name" value="PhdYeFM_antitox"/>
    <property type="match status" value="1"/>
</dbReference>
<feature type="compositionally biased region" description="Basic and acidic residues" evidence="3">
    <location>
        <begin position="89"/>
        <end position="99"/>
    </location>
</feature>
<evidence type="ECO:0000313" key="4">
    <source>
        <dbReference type="EMBL" id="MBB4969170.1"/>
    </source>
</evidence>